<keyword evidence="4 5" id="KW-0472">Membrane</keyword>
<name>A0A178IKW0_9BACT</name>
<sequence>MTFPSKIRRFLASHQRWLIVAILFFFSVANNFDRQTLSVLAPTLKEKLGFTSVEYSYILTAFLAAYTTGYVFCGRLIDRFGVKICMTVALCVWSLVSMAHAAAAGWVGLLVFRFMLGLVESFNSPGGIKALGEWTPSRERGLCVAIFNNGYVWGAIFAAPIVAFITHHLNWHLGFILPGLAGFALLAVWWKFYDSPERHRWISPAERAHILATRGGPSAAAGEKIPLVKIITHPVCVAFFFARFLTDPYAYFFNFWLPDYFTNARGFSLALIGLISWIPFLAGDIGGPGGGALSDWLIRRGINPLRARFTLLAAAACLMPLANVAVRTQSVWVAIAIIAVMFACQTCWMANQLSLLSESFPRSATATVISISAIGGSLGGIVATLLTGQAVQHYGYVPVFTAMSVLHLAALAAIGFVLFRKRGLARVPAPAM</sequence>
<dbReference type="InterPro" id="IPR050382">
    <property type="entry name" value="MFS_Na/Anion_cotransporter"/>
</dbReference>
<feature type="transmembrane region" description="Helical" evidence="5">
    <location>
        <begin position="332"/>
        <end position="351"/>
    </location>
</feature>
<dbReference type="InterPro" id="IPR011701">
    <property type="entry name" value="MFS"/>
</dbReference>
<feature type="transmembrane region" description="Helical" evidence="5">
    <location>
        <begin position="227"/>
        <end position="246"/>
    </location>
</feature>
<keyword evidence="8" id="KW-1185">Reference proteome</keyword>
<evidence type="ECO:0000256" key="2">
    <source>
        <dbReference type="ARBA" id="ARBA00022692"/>
    </source>
</evidence>
<feature type="transmembrane region" description="Helical" evidence="5">
    <location>
        <begin position="363"/>
        <end position="387"/>
    </location>
</feature>
<comment type="caution">
    <text evidence="7">The sequence shown here is derived from an EMBL/GenBank/DDBJ whole genome shotgun (WGS) entry which is preliminary data.</text>
</comment>
<dbReference type="Proteomes" id="UP000078486">
    <property type="component" value="Unassembled WGS sequence"/>
</dbReference>
<evidence type="ECO:0000259" key="6">
    <source>
        <dbReference type="PROSITE" id="PS50850"/>
    </source>
</evidence>
<keyword evidence="2 5" id="KW-0812">Transmembrane</keyword>
<evidence type="ECO:0000313" key="8">
    <source>
        <dbReference type="Proteomes" id="UP000078486"/>
    </source>
</evidence>
<feature type="transmembrane region" description="Helical" evidence="5">
    <location>
        <begin position="142"/>
        <end position="165"/>
    </location>
</feature>
<evidence type="ECO:0000256" key="1">
    <source>
        <dbReference type="ARBA" id="ARBA00004141"/>
    </source>
</evidence>
<proteinExistence type="predicted"/>
<feature type="transmembrane region" description="Helical" evidence="5">
    <location>
        <begin position="399"/>
        <end position="419"/>
    </location>
</feature>
<dbReference type="EMBL" id="LRRQ01000076">
    <property type="protein sequence ID" value="OAM89756.1"/>
    <property type="molecule type" value="Genomic_DNA"/>
</dbReference>
<feature type="transmembrane region" description="Helical" evidence="5">
    <location>
        <begin position="171"/>
        <end position="190"/>
    </location>
</feature>
<dbReference type="RefSeq" id="WP_068770220.1">
    <property type="nucleotide sequence ID" value="NZ_CP109796.1"/>
</dbReference>
<dbReference type="Pfam" id="PF07690">
    <property type="entry name" value="MFS_1"/>
    <property type="match status" value="1"/>
</dbReference>
<dbReference type="OrthoDB" id="105228at2"/>
<dbReference type="GO" id="GO:0016020">
    <property type="term" value="C:membrane"/>
    <property type="evidence" value="ECO:0007669"/>
    <property type="project" value="UniProtKB-SubCell"/>
</dbReference>
<dbReference type="STRING" id="1184151.AW736_10505"/>
<protein>
    <recommendedName>
        <fullName evidence="6">Major facilitator superfamily (MFS) profile domain-containing protein</fullName>
    </recommendedName>
</protein>
<feature type="transmembrane region" description="Helical" evidence="5">
    <location>
        <begin position="266"/>
        <end position="286"/>
    </location>
</feature>
<dbReference type="PROSITE" id="PS50850">
    <property type="entry name" value="MFS"/>
    <property type="match status" value="1"/>
</dbReference>
<dbReference type="AlphaFoldDB" id="A0A178IKW0"/>
<evidence type="ECO:0000313" key="7">
    <source>
        <dbReference type="EMBL" id="OAM89756.1"/>
    </source>
</evidence>
<dbReference type="CDD" id="cd17319">
    <property type="entry name" value="MFS_ExuT_GudP_like"/>
    <property type="match status" value="1"/>
</dbReference>
<evidence type="ECO:0000256" key="4">
    <source>
        <dbReference type="ARBA" id="ARBA00023136"/>
    </source>
</evidence>
<evidence type="ECO:0000256" key="5">
    <source>
        <dbReference type="SAM" id="Phobius"/>
    </source>
</evidence>
<organism evidence="7 8">
    <name type="scientific">Termitidicoccus mucosus</name>
    <dbReference type="NCBI Taxonomy" id="1184151"/>
    <lineage>
        <taxon>Bacteria</taxon>
        <taxon>Pseudomonadati</taxon>
        <taxon>Verrucomicrobiota</taxon>
        <taxon>Opitutia</taxon>
        <taxon>Opitutales</taxon>
        <taxon>Opitutaceae</taxon>
        <taxon>Termitidicoccus</taxon>
    </lineage>
</organism>
<evidence type="ECO:0000256" key="3">
    <source>
        <dbReference type="ARBA" id="ARBA00022989"/>
    </source>
</evidence>
<dbReference type="InterPro" id="IPR020846">
    <property type="entry name" value="MFS_dom"/>
</dbReference>
<dbReference type="SUPFAM" id="SSF103473">
    <property type="entry name" value="MFS general substrate transporter"/>
    <property type="match status" value="1"/>
</dbReference>
<dbReference type="PANTHER" id="PTHR11662:SF285">
    <property type="entry name" value="HEXURONATE TRANSPORTER"/>
    <property type="match status" value="1"/>
</dbReference>
<dbReference type="InterPro" id="IPR036259">
    <property type="entry name" value="MFS_trans_sf"/>
</dbReference>
<feature type="transmembrane region" description="Helical" evidence="5">
    <location>
        <begin position="307"/>
        <end position="326"/>
    </location>
</feature>
<keyword evidence="3 5" id="KW-1133">Transmembrane helix</keyword>
<feature type="transmembrane region" description="Helical" evidence="5">
    <location>
        <begin position="55"/>
        <end position="73"/>
    </location>
</feature>
<dbReference type="Gene3D" id="1.20.1250.20">
    <property type="entry name" value="MFS general substrate transporter like domains"/>
    <property type="match status" value="2"/>
</dbReference>
<feature type="domain" description="Major facilitator superfamily (MFS) profile" evidence="6">
    <location>
        <begin position="19"/>
        <end position="422"/>
    </location>
</feature>
<reference evidence="7 8" key="1">
    <citation type="submission" date="2016-01" db="EMBL/GenBank/DDBJ databases">
        <title>High potential of lignocellulose degradation of a new Verrucomicrobia species.</title>
        <authorList>
            <person name="Wang Y."/>
            <person name="Shi Y."/>
            <person name="Qiu Z."/>
            <person name="Liu S."/>
            <person name="Yang H."/>
        </authorList>
    </citation>
    <scope>NUCLEOTIDE SEQUENCE [LARGE SCALE GENOMIC DNA]</scope>
    <source>
        <strain evidence="7 8">TSB47</strain>
    </source>
</reference>
<dbReference type="GO" id="GO:0015134">
    <property type="term" value="F:hexuronate transmembrane transporter activity"/>
    <property type="evidence" value="ECO:0007669"/>
    <property type="project" value="TreeGrafter"/>
</dbReference>
<comment type="subcellular location">
    <subcellularLocation>
        <location evidence="1">Membrane</location>
        <topology evidence="1">Multi-pass membrane protein</topology>
    </subcellularLocation>
</comment>
<dbReference type="PANTHER" id="PTHR11662">
    <property type="entry name" value="SOLUTE CARRIER FAMILY 17"/>
    <property type="match status" value="1"/>
</dbReference>
<accession>A0A178IKW0</accession>
<gene>
    <name evidence="7" type="ORF">AW736_10505</name>
</gene>